<organism evidence="2 3">
    <name type="scientific">Crateriforma conspicua</name>
    <dbReference type="NCBI Taxonomy" id="2527996"/>
    <lineage>
        <taxon>Bacteria</taxon>
        <taxon>Pseudomonadati</taxon>
        <taxon>Planctomycetota</taxon>
        <taxon>Planctomycetia</taxon>
        <taxon>Planctomycetales</taxon>
        <taxon>Planctomycetaceae</taxon>
        <taxon>Crateriforma</taxon>
    </lineage>
</organism>
<feature type="region of interest" description="Disordered" evidence="1">
    <location>
        <begin position="1"/>
        <end position="35"/>
    </location>
</feature>
<comment type="caution">
    <text evidence="2">The sequence shown here is derived from an EMBL/GenBank/DDBJ whole genome shotgun (WGS) entry which is preliminary data.</text>
</comment>
<dbReference type="EMBL" id="SJPZ01000002">
    <property type="protein sequence ID" value="TWU62358.1"/>
    <property type="molecule type" value="Genomic_DNA"/>
</dbReference>
<sequence length="346" mass="38315">MNKPDVSVDLNAAGDETALTDPAQAPPESCGKTNQEQEITIEQQSQSMRSKRLRRLEAAIVAGQQEIRQLFAASVARAIRIGDCLIEVKQLLNHGEFEKWHQNNLVNVCGMSLRTAQRYMRLARKKDELVDRARSFYSSKKLIPFDDEQLLSSLKINQAVNLLSLPPADDQESKRTVALNDQDKNASREDAYAETLSELTEHFFQLPSVRLLPAESDANERQSNQVNANSANAPLMMVVGGTKPSDSWLEQIRGVGDAYDSVGRIIALPASAYPDWLHHLDKFPRVYLRDHGERQSGKAAVACVVGILPPTQFGFFVDTFAHLGAAFIPASPSDNDGRACNSLKEE</sequence>
<name>A0A5C6FNW3_9PLAN</name>
<dbReference type="Proteomes" id="UP000316476">
    <property type="component" value="Unassembled WGS sequence"/>
</dbReference>
<dbReference type="OrthoDB" id="7990435at2"/>
<evidence type="ECO:0000313" key="2">
    <source>
        <dbReference type="EMBL" id="TWU62358.1"/>
    </source>
</evidence>
<protein>
    <recommendedName>
        <fullName evidence="4">DUF3102 domain-containing protein</fullName>
    </recommendedName>
</protein>
<evidence type="ECO:0000256" key="1">
    <source>
        <dbReference type="SAM" id="MobiDB-lite"/>
    </source>
</evidence>
<dbReference type="AlphaFoldDB" id="A0A5C6FNW3"/>
<proteinExistence type="predicted"/>
<accession>A0A5C6FNW3</accession>
<dbReference type="Pfam" id="PF11300">
    <property type="entry name" value="DUF3102"/>
    <property type="match status" value="1"/>
</dbReference>
<reference evidence="2 3" key="1">
    <citation type="submission" date="2019-02" db="EMBL/GenBank/DDBJ databases">
        <title>Deep-cultivation of Planctomycetes and their phenomic and genomic characterization uncovers novel biology.</title>
        <authorList>
            <person name="Wiegand S."/>
            <person name="Jogler M."/>
            <person name="Boedeker C."/>
            <person name="Pinto D."/>
            <person name="Vollmers J."/>
            <person name="Rivas-Marin E."/>
            <person name="Kohn T."/>
            <person name="Peeters S.H."/>
            <person name="Heuer A."/>
            <person name="Rast P."/>
            <person name="Oberbeckmann S."/>
            <person name="Bunk B."/>
            <person name="Jeske O."/>
            <person name="Meyerdierks A."/>
            <person name="Storesund J.E."/>
            <person name="Kallscheuer N."/>
            <person name="Luecker S."/>
            <person name="Lage O.M."/>
            <person name="Pohl T."/>
            <person name="Merkel B.J."/>
            <person name="Hornburger P."/>
            <person name="Mueller R.-W."/>
            <person name="Bruemmer F."/>
            <person name="Labrenz M."/>
            <person name="Spormann A.M."/>
            <person name="Op Den Camp H."/>
            <person name="Overmann J."/>
            <person name="Amann R."/>
            <person name="Jetten M.S.M."/>
            <person name="Mascher T."/>
            <person name="Medema M.H."/>
            <person name="Devos D.P."/>
            <person name="Kaster A.-K."/>
            <person name="Ovreas L."/>
            <person name="Rohde M."/>
            <person name="Galperin M.Y."/>
            <person name="Jogler C."/>
        </authorList>
    </citation>
    <scope>NUCLEOTIDE SEQUENCE [LARGE SCALE GENOMIC DNA]</scope>
    <source>
        <strain evidence="2 3">V7</strain>
    </source>
</reference>
<evidence type="ECO:0008006" key="4">
    <source>
        <dbReference type="Google" id="ProtNLM"/>
    </source>
</evidence>
<dbReference type="InterPro" id="IPR021451">
    <property type="entry name" value="DUF3102"/>
</dbReference>
<evidence type="ECO:0000313" key="3">
    <source>
        <dbReference type="Proteomes" id="UP000316476"/>
    </source>
</evidence>
<gene>
    <name evidence="2" type="ORF">V7x_40870</name>
</gene>
<dbReference type="RefSeq" id="WP_146415038.1">
    <property type="nucleotide sequence ID" value="NZ_SJPZ01000002.1"/>
</dbReference>